<keyword evidence="3" id="KW-0677">Repeat</keyword>
<evidence type="ECO:0000256" key="5">
    <source>
        <dbReference type="SAM" id="SignalP"/>
    </source>
</evidence>
<sequence length="124" mass="14135">MCRLQIDCRLLKFFLRLLLLLMMAVPQTKASGVFQLQIESVRNIRGETASGNCCDEGLVTPDGCKDPCETFVRVCLKEFMDRVTMDGYCTFGNYTTDVLGENEFKYPLNSPDTLIQLPFDFAWL</sequence>
<evidence type="ECO:0000256" key="1">
    <source>
        <dbReference type="ARBA" id="ARBA00022536"/>
    </source>
</evidence>
<dbReference type="EMBL" id="CAJHNH020001301">
    <property type="protein sequence ID" value="CAG5122472.1"/>
    <property type="molecule type" value="Genomic_DNA"/>
</dbReference>
<keyword evidence="4" id="KW-0472">Membrane</keyword>
<feature type="non-terminal residue" evidence="7">
    <location>
        <position position="124"/>
    </location>
</feature>
<dbReference type="GO" id="GO:0007219">
    <property type="term" value="P:Notch signaling pathway"/>
    <property type="evidence" value="ECO:0007669"/>
    <property type="project" value="InterPro"/>
</dbReference>
<organism evidence="7 8">
    <name type="scientific">Candidula unifasciata</name>
    <dbReference type="NCBI Taxonomy" id="100452"/>
    <lineage>
        <taxon>Eukaryota</taxon>
        <taxon>Metazoa</taxon>
        <taxon>Spiralia</taxon>
        <taxon>Lophotrochozoa</taxon>
        <taxon>Mollusca</taxon>
        <taxon>Gastropoda</taxon>
        <taxon>Heterobranchia</taxon>
        <taxon>Euthyneura</taxon>
        <taxon>Panpulmonata</taxon>
        <taxon>Eupulmonata</taxon>
        <taxon>Stylommatophora</taxon>
        <taxon>Helicina</taxon>
        <taxon>Helicoidea</taxon>
        <taxon>Geomitridae</taxon>
        <taxon>Candidula</taxon>
    </lineage>
</organism>
<dbReference type="Gene3D" id="2.60.40.3510">
    <property type="match status" value="1"/>
</dbReference>
<keyword evidence="4" id="KW-1133">Transmembrane helix</keyword>
<keyword evidence="8" id="KW-1185">Reference proteome</keyword>
<keyword evidence="5" id="KW-0732">Signal</keyword>
<evidence type="ECO:0000256" key="3">
    <source>
        <dbReference type="ARBA" id="ARBA00022737"/>
    </source>
</evidence>
<dbReference type="GO" id="GO:0016020">
    <property type="term" value="C:membrane"/>
    <property type="evidence" value="ECO:0007669"/>
    <property type="project" value="UniProtKB-SubCell"/>
</dbReference>
<gene>
    <name evidence="7" type="ORF">CUNI_LOCUS8030</name>
</gene>
<dbReference type="AlphaFoldDB" id="A0A8S3Z577"/>
<evidence type="ECO:0000313" key="8">
    <source>
        <dbReference type="Proteomes" id="UP000678393"/>
    </source>
</evidence>
<comment type="caution">
    <text evidence="7">The sequence shown here is derived from an EMBL/GenBank/DDBJ whole genome shotgun (WGS) entry which is preliminary data.</text>
</comment>
<keyword evidence="2" id="KW-0812">Transmembrane</keyword>
<proteinExistence type="predicted"/>
<protein>
    <recommendedName>
        <fullName evidence="6">Notch ligand N-terminal domain-containing protein</fullName>
    </recommendedName>
</protein>
<keyword evidence="1" id="KW-0245">EGF-like domain</keyword>
<dbReference type="OrthoDB" id="283575at2759"/>
<feature type="chain" id="PRO_5035750699" description="Notch ligand N-terminal domain-containing protein" evidence="5">
    <location>
        <begin position="31"/>
        <end position="124"/>
    </location>
</feature>
<feature type="domain" description="Notch ligand N-terminal" evidence="6">
    <location>
        <begin position="31"/>
        <end position="123"/>
    </location>
</feature>
<reference evidence="7" key="1">
    <citation type="submission" date="2021-04" db="EMBL/GenBank/DDBJ databases">
        <authorList>
            <consortium name="Molecular Ecology Group"/>
        </authorList>
    </citation>
    <scope>NUCLEOTIDE SEQUENCE</scope>
</reference>
<feature type="signal peptide" evidence="5">
    <location>
        <begin position="1"/>
        <end position="30"/>
    </location>
</feature>
<evidence type="ECO:0000256" key="2">
    <source>
        <dbReference type="ARBA" id="ARBA00022692"/>
    </source>
</evidence>
<evidence type="ECO:0000313" key="7">
    <source>
        <dbReference type="EMBL" id="CAG5122472.1"/>
    </source>
</evidence>
<dbReference type="InterPro" id="IPR011651">
    <property type="entry name" value="Notch_ligand_N"/>
</dbReference>
<name>A0A8S3Z577_9EUPU</name>
<accession>A0A8S3Z577</accession>
<dbReference type="Proteomes" id="UP000678393">
    <property type="component" value="Unassembled WGS sequence"/>
</dbReference>
<evidence type="ECO:0000256" key="4">
    <source>
        <dbReference type="ARBA" id="ARBA00022989"/>
    </source>
</evidence>
<dbReference type="Pfam" id="PF07657">
    <property type="entry name" value="MNNL"/>
    <property type="match status" value="1"/>
</dbReference>
<evidence type="ECO:0000259" key="6">
    <source>
        <dbReference type="Pfam" id="PF07657"/>
    </source>
</evidence>